<keyword evidence="1" id="KW-0863">Zinc-finger</keyword>
<keyword evidence="1" id="KW-0862">Zinc</keyword>
<feature type="domain" description="SWIM-type" evidence="2">
    <location>
        <begin position="400"/>
        <end position="438"/>
    </location>
</feature>
<reference evidence="3 4" key="1">
    <citation type="submission" date="2019-01" db="EMBL/GenBank/DDBJ databases">
        <title>Novel species of Cellulomonas.</title>
        <authorList>
            <person name="Liu Q."/>
            <person name="Xin Y.-H."/>
        </authorList>
    </citation>
    <scope>NUCLEOTIDE SEQUENCE [LARGE SCALE GENOMIC DNA]</scope>
    <source>
        <strain evidence="3 4">HLT2-17</strain>
    </source>
</reference>
<comment type="caution">
    <text evidence="3">The sequence shown here is derived from an EMBL/GenBank/DDBJ whole genome shotgun (WGS) entry which is preliminary data.</text>
</comment>
<protein>
    <submittedName>
        <fullName evidence="3">SWIM zinc finger family protein</fullName>
    </submittedName>
</protein>
<gene>
    <name evidence="3" type="ORF">EUA98_03635</name>
</gene>
<dbReference type="GO" id="GO:0008270">
    <property type="term" value="F:zinc ion binding"/>
    <property type="evidence" value="ECO:0007669"/>
    <property type="project" value="UniProtKB-KW"/>
</dbReference>
<evidence type="ECO:0000313" key="4">
    <source>
        <dbReference type="Proteomes" id="UP000293764"/>
    </source>
</evidence>
<organism evidence="3 4">
    <name type="scientific">Pengzhenrongella frigida</name>
    <dbReference type="NCBI Taxonomy" id="1259133"/>
    <lineage>
        <taxon>Bacteria</taxon>
        <taxon>Bacillati</taxon>
        <taxon>Actinomycetota</taxon>
        <taxon>Actinomycetes</taxon>
        <taxon>Micrococcales</taxon>
        <taxon>Pengzhenrongella</taxon>
    </lineage>
</organism>
<dbReference type="RefSeq" id="WP_130101311.1">
    <property type="nucleotide sequence ID" value="NZ_SDWW01000006.1"/>
</dbReference>
<evidence type="ECO:0000256" key="1">
    <source>
        <dbReference type="PROSITE-ProRule" id="PRU00325"/>
    </source>
</evidence>
<name>A0A4Q5N4P2_9MICO</name>
<proteinExistence type="predicted"/>
<evidence type="ECO:0000313" key="3">
    <source>
        <dbReference type="EMBL" id="RYV52313.1"/>
    </source>
</evidence>
<keyword evidence="4" id="KW-1185">Reference proteome</keyword>
<dbReference type="EMBL" id="SDWW01000006">
    <property type="protein sequence ID" value="RYV52313.1"/>
    <property type="molecule type" value="Genomic_DNA"/>
</dbReference>
<sequence length="447" mass="47278">MADTVVQHYRYVARSRGELVDGQPTVRLETALTGTGDPAPAATASGAPAHDEYGADPFFTGSAERADVVAAGLLRVAEVARTRYYLPPGLARRLAFADPIITAESGHLRFESLSACCGVYARLDVLPGGLDTTRARHGTTNIDVNGELRALLGQVVRTDPMQLQVGRDDVAVRTLDGSAVERRVDLPVRWISSLGAQQAAASRMTLRHELDAGAARRFVRGLPRSSASTRAVWASAVAGGGLRLASRPAAGSVCLGGPERLRVLEPLLRLATGLRVYGEAVDPRSEPVASCWELLLPHARFVLGLSPQASRGFSGEGALLDDLAQAHAGTDTDSDAVRAANGQLGYDPAEQRFFPRLLPFDLRAVPRANPRLEAARTLAADGAVHAVGEDVLVRSAGVDYAVRLGVDDTDRCTCAWYGKHRGARGPCKHVLAVRLSSPSGPTGGNPT</sequence>
<dbReference type="InterPro" id="IPR007527">
    <property type="entry name" value="Znf_SWIM"/>
</dbReference>
<dbReference type="Proteomes" id="UP000293764">
    <property type="component" value="Unassembled WGS sequence"/>
</dbReference>
<dbReference type="AlphaFoldDB" id="A0A4Q5N4P2"/>
<accession>A0A4Q5N4P2</accession>
<dbReference type="PROSITE" id="PS50966">
    <property type="entry name" value="ZF_SWIM"/>
    <property type="match status" value="1"/>
</dbReference>
<evidence type="ECO:0000259" key="2">
    <source>
        <dbReference type="PROSITE" id="PS50966"/>
    </source>
</evidence>
<dbReference type="OrthoDB" id="7821105at2"/>
<keyword evidence="1" id="KW-0479">Metal-binding</keyword>